<evidence type="ECO:0000313" key="1">
    <source>
        <dbReference type="EMBL" id="KAK1675983.1"/>
    </source>
</evidence>
<organism evidence="1 2">
    <name type="scientific">Colletotrichum godetiae</name>
    <dbReference type="NCBI Taxonomy" id="1209918"/>
    <lineage>
        <taxon>Eukaryota</taxon>
        <taxon>Fungi</taxon>
        <taxon>Dikarya</taxon>
        <taxon>Ascomycota</taxon>
        <taxon>Pezizomycotina</taxon>
        <taxon>Sordariomycetes</taxon>
        <taxon>Hypocreomycetidae</taxon>
        <taxon>Glomerellales</taxon>
        <taxon>Glomerellaceae</taxon>
        <taxon>Colletotrichum</taxon>
        <taxon>Colletotrichum acutatum species complex</taxon>
    </lineage>
</organism>
<name>A0AAJ0EW40_9PEZI</name>
<keyword evidence="2" id="KW-1185">Reference proteome</keyword>
<sequence>MAWSRQTSRPVDRIYGIIQADNLRVGKVIRPHDNTSLTDLTQDSIVALANKNSVLCQLFVHTAKPGEFSSWRNTEHSFVPANFRSATGYVLKARFHPESKQAMRASGRVCRLTDALEVQDTLVRLLKEIDKSTSAAFCNWDSHPARLIIMTDAGFTQEHLNPNCPKWELDVPDFLWLQPQVAKLPLVLHGYFTLEVLTHLEGNPVPSFGALLCCFAHKSAGEFDC</sequence>
<proteinExistence type="predicted"/>
<evidence type="ECO:0000313" key="2">
    <source>
        <dbReference type="Proteomes" id="UP001224890"/>
    </source>
</evidence>
<dbReference type="EMBL" id="JAHMHR010000019">
    <property type="protein sequence ID" value="KAK1675983.1"/>
    <property type="molecule type" value="Genomic_DNA"/>
</dbReference>
<gene>
    <name evidence="1" type="ORF">BDP55DRAFT_742761</name>
</gene>
<protein>
    <submittedName>
        <fullName evidence="1">Uncharacterized protein</fullName>
    </submittedName>
</protein>
<dbReference type="AlphaFoldDB" id="A0AAJ0EW40"/>
<accession>A0AAJ0EW40</accession>
<dbReference type="Proteomes" id="UP001224890">
    <property type="component" value="Unassembled WGS sequence"/>
</dbReference>
<dbReference type="GeneID" id="85465000"/>
<reference evidence="1" key="1">
    <citation type="submission" date="2021-06" db="EMBL/GenBank/DDBJ databases">
        <title>Comparative genomics, transcriptomics and evolutionary studies reveal genomic signatures of adaptation to plant cell wall in hemibiotrophic fungi.</title>
        <authorList>
            <consortium name="DOE Joint Genome Institute"/>
            <person name="Baroncelli R."/>
            <person name="Diaz J.F."/>
            <person name="Benocci T."/>
            <person name="Peng M."/>
            <person name="Battaglia E."/>
            <person name="Haridas S."/>
            <person name="Andreopoulos W."/>
            <person name="Labutti K."/>
            <person name="Pangilinan J."/>
            <person name="Floch G.L."/>
            <person name="Makela M.R."/>
            <person name="Henrissat B."/>
            <person name="Grigoriev I.V."/>
            <person name="Crouch J.A."/>
            <person name="De Vries R.P."/>
            <person name="Sukno S.A."/>
            <person name="Thon M.R."/>
        </authorList>
    </citation>
    <scope>NUCLEOTIDE SEQUENCE</scope>
    <source>
        <strain evidence="1">CBS 193.32</strain>
    </source>
</reference>
<dbReference type="RefSeq" id="XP_060429986.1">
    <property type="nucleotide sequence ID" value="XM_060580474.1"/>
</dbReference>
<comment type="caution">
    <text evidence="1">The sequence shown here is derived from an EMBL/GenBank/DDBJ whole genome shotgun (WGS) entry which is preliminary data.</text>
</comment>